<dbReference type="GeneID" id="116416384"/>
<organism evidence="1 2">
    <name type="scientific">Nasonia vitripennis</name>
    <name type="common">Parasitic wasp</name>
    <dbReference type="NCBI Taxonomy" id="7425"/>
    <lineage>
        <taxon>Eukaryota</taxon>
        <taxon>Metazoa</taxon>
        <taxon>Ecdysozoa</taxon>
        <taxon>Arthropoda</taxon>
        <taxon>Hexapoda</taxon>
        <taxon>Insecta</taxon>
        <taxon>Pterygota</taxon>
        <taxon>Neoptera</taxon>
        <taxon>Endopterygota</taxon>
        <taxon>Hymenoptera</taxon>
        <taxon>Apocrita</taxon>
        <taxon>Proctotrupomorpha</taxon>
        <taxon>Chalcidoidea</taxon>
        <taxon>Pteromalidae</taxon>
        <taxon>Pteromalinae</taxon>
        <taxon>Nasonia</taxon>
    </lineage>
</organism>
<keyword evidence="2" id="KW-1185">Reference proteome</keyword>
<dbReference type="RefSeq" id="XP_031780512.1">
    <property type="nucleotide sequence ID" value="XM_031924652.2"/>
</dbReference>
<dbReference type="InParanoid" id="A0A7M7Q2G2"/>
<protein>
    <submittedName>
        <fullName evidence="1">Uncharacterized protein</fullName>
    </submittedName>
</protein>
<reference evidence="1" key="1">
    <citation type="submission" date="2021-01" db="UniProtKB">
        <authorList>
            <consortium name="EnsemblMetazoa"/>
        </authorList>
    </citation>
    <scope>IDENTIFICATION</scope>
</reference>
<dbReference type="AlphaFoldDB" id="A0A7M7Q2G2"/>
<proteinExistence type="predicted"/>
<dbReference type="Gene3D" id="3.15.10.50">
    <property type="match status" value="1"/>
</dbReference>
<name>A0A7M7Q2G2_NASVI</name>
<evidence type="ECO:0000313" key="2">
    <source>
        <dbReference type="Proteomes" id="UP000002358"/>
    </source>
</evidence>
<dbReference type="EnsemblMetazoa" id="XM_031924652">
    <property type="protein sequence ID" value="XP_031780512"/>
    <property type="gene ID" value="LOC116416384"/>
</dbReference>
<dbReference type="KEGG" id="nvi:116416384"/>
<accession>A0A7M7Q2G2</accession>
<sequence length="134" mass="15044">MERNGDFIVTFVEQSTIRVTAPIFIKELTRNFSYSYSAIGGLYADDGIMNTTMHNITATMSMDCKINTIQIFNPRLHIEKVGQIRVKMHSSGSFSAIKSLVANVGIPYYCHVGFSPFEPNPFVLILKIVSVENF</sequence>
<evidence type="ECO:0000313" key="1">
    <source>
        <dbReference type="EnsemblMetazoa" id="XP_031780512"/>
    </source>
</evidence>
<dbReference type="InterPro" id="IPR038602">
    <property type="entry name" value="Mite_allergen_7_sf"/>
</dbReference>
<dbReference type="Proteomes" id="UP000002358">
    <property type="component" value="Chromosome 1"/>
</dbReference>